<evidence type="ECO:0000256" key="7">
    <source>
        <dbReference type="SAM" id="Coils"/>
    </source>
</evidence>
<accession>A0A3M0BHT4</accession>
<evidence type="ECO:0000256" key="3">
    <source>
        <dbReference type="ARBA" id="ARBA00023210"/>
    </source>
</evidence>
<evidence type="ECO:0000256" key="6">
    <source>
        <dbReference type="HAMAP-Rule" id="MF_00267"/>
    </source>
</evidence>
<feature type="domain" description="Septum formation inhibitor MinC C-terminal" evidence="8">
    <location>
        <begin position="100"/>
        <end position="199"/>
    </location>
</feature>
<dbReference type="InterPro" id="IPR013033">
    <property type="entry name" value="MinC"/>
</dbReference>
<comment type="caution">
    <text evidence="10">The sequence shown here is derived from an EMBL/GenBank/DDBJ whole genome shotgun (WGS) entry which is preliminary data.</text>
</comment>
<keyword evidence="4 6" id="KW-0131">Cell cycle</keyword>
<evidence type="ECO:0000256" key="5">
    <source>
        <dbReference type="ARBA" id="ARBA00025606"/>
    </source>
</evidence>
<dbReference type="PANTHER" id="PTHR34108:SF1">
    <property type="entry name" value="SEPTUM SITE-DETERMINING PROTEIN MINC"/>
    <property type="match status" value="1"/>
</dbReference>
<dbReference type="Gene3D" id="2.160.20.70">
    <property type="match status" value="1"/>
</dbReference>
<dbReference type="EMBL" id="REFO01000012">
    <property type="protein sequence ID" value="RMA96126.1"/>
    <property type="molecule type" value="Genomic_DNA"/>
</dbReference>
<evidence type="ECO:0000256" key="2">
    <source>
        <dbReference type="ARBA" id="ARBA00022618"/>
    </source>
</evidence>
<evidence type="ECO:0000256" key="4">
    <source>
        <dbReference type="ARBA" id="ARBA00023306"/>
    </source>
</evidence>
<comment type="function">
    <text evidence="5 6">Cell division inhibitor that blocks the formation of polar Z ring septums. Rapidly oscillates between the poles of the cell to destabilize FtsZ filaments that have formed before they mature into polar Z rings. Prevents FtsZ polymerization.</text>
</comment>
<dbReference type="HAMAP" id="MF_00267">
    <property type="entry name" value="MinC"/>
    <property type="match status" value="1"/>
</dbReference>
<feature type="domain" description="Septum formation inhibitor MinC N-terminal" evidence="9">
    <location>
        <begin position="3"/>
        <end position="69"/>
    </location>
</feature>
<proteinExistence type="inferred from homology"/>
<dbReference type="GO" id="GO:0051302">
    <property type="term" value="P:regulation of cell division"/>
    <property type="evidence" value="ECO:0007669"/>
    <property type="project" value="InterPro"/>
</dbReference>
<keyword evidence="11" id="KW-1185">Reference proteome</keyword>
<dbReference type="Proteomes" id="UP000280842">
    <property type="component" value="Unassembled WGS sequence"/>
</dbReference>
<evidence type="ECO:0000259" key="8">
    <source>
        <dbReference type="Pfam" id="PF03775"/>
    </source>
</evidence>
<evidence type="ECO:0000313" key="10">
    <source>
        <dbReference type="EMBL" id="RMA96126.1"/>
    </source>
</evidence>
<dbReference type="GO" id="GO:0000917">
    <property type="term" value="P:division septum assembly"/>
    <property type="evidence" value="ECO:0007669"/>
    <property type="project" value="UniProtKB-KW"/>
</dbReference>
<feature type="coiled-coil region" evidence="7">
    <location>
        <begin position="13"/>
        <end position="71"/>
    </location>
</feature>
<dbReference type="PANTHER" id="PTHR34108">
    <property type="entry name" value="SEPTUM SITE-DETERMINING PROTEIN MINC"/>
    <property type="match status" value="1"/>
</dbReference>
<dbReference type="InterPro" id="IPR036145">
    <property type="entry name" value="MinC_C_sf"/>
</dbReference>
<organism evidence="10 11">
    <name type="scientific">Hydrogenothermus marinus</name>
    <dbReference type="NCBI Taxonomy" id="133270"/>
    <lineage>
        <taxon>Bacteria</taxon>
        <taxon>Pseudomonadati</taxon>
        <taxon>Aquificota</taxon>
        <taxon>Aquificia</taxon>
        <taxon>Aquificales</taxon>
        <taxon>Hydrogenothermaceae</taxon>
        <taxon>Hydrogenothermus</taxon>
    </lineage>
</organism>
<dbReference type="RefSeq" id="WP_121923259.1">
    <property type="nucleotide sequence ID" value="NZ_REFO01000012.1"/>
</dbReference>
<comment type="similarity">
    <text evidence="1 6">Belongs to the MinC family.</text>
</comment>
<dbReference type="Gene3D" id="3.30.160.540">
    <property type="match status" value="1"/>
</dbReference>
<comment type="subunit">
    <text evidence="6">Interacts with MinD and FtsZ.</text>
</comment>
<dbReference type="GO" id="GO:1901891">
    <property type="term" value="P:regulation of cell septum assembly"/>
    <property type="evidence" value="ECO:0007669"/>
    <property type="project" value="InterPro"/>
</dbReference>
<gene>
    <name evidence="6" type="primary">minC</name>
    <name evidence="10" type="ORF">CLV39_1138</name>
</gene>
<keyword evidence="7" id="KW-0175">Coiled coil</keyword>
<keyword evidence="2 6" id="KW-0132">Cell division</keyword>
<name>A0A3M0BHT4_9AQUI</name>
<dbReference type="NCBIfam" id="TIGR01222">
    <property type="entry name" value="minC"/>
    <property type="match status" value="1"/>
</dbReference>
<protein>
    <recommendedName>
        <fullName evidence="6">Probable septum site-determining protein MinC</fullName>
    </recommendedName>
</protein>
<reference evidence="10 11" key="1">
    <citation type="submission" date="2018-10" db="EMBL/GenBank/DDBJ databases">
        <title>Genomic Encyclopedia of Archaeal and Bacterial Type Strains, Phase II (KMG-II): from individual species to whole genera.</title>
        <authorList>
            <person name="Goeker M."/>
        </authorList>
    </citation>
    <scope>NUCLEOTIDE SEQUENCE [LARGE SCALE GENOMIC DNA]</scope>
    <source>
        <strain evidence="10 11">VM1</strain>
    </source>
</reference>
<keyword evidence="3 6" id="KW-0717">Septation</keyword>
<dbReference type="Pfam" id="PF05209">
    <property type="entry name" value="MinC_N"/>
    <property type="match status" value="1"/>
</dbReference>
<dbReference type="OrthoDB" id="9790810at2"/>
<dbReference type="InterPro" id="IPR007874">
    <property type="entry name" value="MinC_N"/>
</dbReference>
<dbReference type="GO" id="GO:0000902">
    <property type="term" value="P:cell morphogenesis"/>
    <property type="evidence" value="ECO:0007669"/>
    <property type="project" value="InterPro"/>
</dbReference>
<sequence>MGLELKGITVPALLIKLDKEKSFEENLKELEEKLSSAFFENSYAVIDYQDLNLTKEQIDKLEDILKKYNSKILGYKFHKTEKDNNRKEINKIIEKKALKIVNKTVRSGQRIEYDGDILILGDVNPDAYIIASGNVIVMGKLRGIVHAGANGDETAIVLALKLMPQQLRIASFFSRSPDVIEEPEYPEKAYIEDNQIYIEKI</sequence>
<dbReference type="SUPFAM" id="SSF63848">
    <property type="entry name" value="Cell-division inhibitor MinC, C-terminal domain"/>
    <property type="match status" value="1"/>
</dbReference>
<dbReference type="InterPro" id="IPR016098">
    <property type="entry name" value="CAP/MinC_C"/>
</dbReference>
<evidence type="ECO:0000259" key="9">
    <source>
        <dbReference type="Pfam" id="PF05209"/>
    </source>
</evidence>
<dbReference type="Pfam" id="PF03775">
    <property type="entry name" value="MinC_C"/>
    <property type="match status" value="1"/>
</dbReference>
<dbReference type="AlphaFoldDB" id="A0A3M0BHT4"/>
<evidence type="ECO:0000256" key="1">
    <source>
        <dbReference type="ARBA" id="ARBA00006291"/>
    </source>
</evidence>
<dbReference type="InterPro" id="IPR005526">
    <property type="entry name" value="Septum_form_inhib_MinC_C"/>
</dbReference>
<evidence type="ECO:0000313" key="11">
    <source>
        <dbReference type="Proteomes" id="UP000280842"/>
    </source>
</evidence>